<sequence>MTITTAQAAAIARVRTSHSAKGFLQGSARQRGRSAATATTAGTVMSRTKYSGEGALRVGRRGAWARWRG</sequence>
<evidence type="ECO:0000313" key="2">
    <source>
        <dbReference type="EMBL" id="AJP05095.1"/>
    </source>
</evidence>
<keyword evidence="3" id="KW-1185">Reference proteome</keyword>
<dbReference type="Proteomes" id="UP000032234">
    <property type="component" value="Chromosome"/>
</dbReference>
<name>A0A0C5G8K5_9ACTN</name>
<accession>A0A0C5G8K5</accession>
<reference evidence="2 3" key="1">
    <citation type="submission" date="2015-02" db="EMBL/GenBank/DDBJ databases">
        <title>Genome sequence of thermotolerant Streptomyces cyaneogriseus subsp. Noncyanogenus NMWT1, the producer of nematocidal antibiotics nemadectin.</title>
        <authorList>
            <person name="Wang H."/>
            <person name="Li C."/>
            <person name="Xiang W."/>
            <person name="Wang X."/>
        </authorList>
    </citation>
    <scope>NUCLEOTIDE SEQUENCE [LARGE SCALE GENOMIC DNA]</scope>
    <source>
        <strain evidence="2 3">NMWT 1</strain>
    </source>
</reference>
<feature type="region of interest" description="Disordered" evidence="1">
    <location>
        <begin position="19"/>
        <end position="40"/>
    </location>
</feature>
<dbReference type="AlphaFoldDB" id="A0A0C5G8K5"/>
<protein>
    <submittedName>
        <fullName evidence="2">Uncharacterized protein</fullName>
    </submittedName>
</protein>
<gene>
    <name evidence="2" type="ORF">TU94_30345</name>
</gene>
<feature type="compositionally biased region" description="Low complexity" evidence="1">
    <location>
        <begin position="25"/>
        <end position="40"/>
    </location>
</feature>
<dbReference type="EMBL" id="CP010849">
    <property type="protein sequence ID" value="AJP05095.1"/>
    <property type="molecule type" value="Genomic_DNA"/>
</dbReference>
<dbReference type="KEGG" id="scw:TU94_30345"/>
<dbReference type="HOGENOM" id="CLU_2773995_0_0_11"/>
<proteinExistence type="predicted"/>
<evidence type="ECO:0000313" key="3">
    <source>
        <dbReference type="Proteomes" id="UP000032234"/>
    </source>
</evidence>
<organism evidence="2 3">
    <name type="scientific">Streptomyces cyaneogriseus subsp. noncyanogenus</name>
    <dbReference type="NCBI Taxonomy" id="477245"/>
    <lineage>
        <taxon>Bacteria</taxon>
        <taxon>Bacillati</taxon>
        <taxon>Actinomycetota</taxon>
        <taxon>Actinomycetes</taxon>
        <taxon>Kitasatosporales</taxon>
        <taxon>Streptomycetaceae</taxon>
        <taxon>Streptomyces</taxon>
    </lineage>
</organism>
<evidence type="ECO:0000256" key="1">
    <source>
        <dbReference type="SAM" id="MobiDB-lite"/>
    </source>
</evidence>